<dbReference type="GO" id="GO:0008448">
    <property type="term" value="F:N-acetylglucosamine-6-phosphate deacetylase activity"/>
    <property type="evidence" value="ECO:0007669"/>
    <property type="project" value="TreeGrafter"/>
</dbReference>
<protein>
    <recommendedName>
        <fullName evidence="2">Amidohydrolase-related domain-containing protein</fullName>
    </recommendedName>
</protein>
<dbReference type="AlphaFoldDB" id="A0AAV5SSQ3"/>
<feature type="domain" description="Amidohydrolase-related" evidence="2">
    <location>
        <begin position="67"/>
        <end position="169"/>
    </location>
</feature>
<dbReference type="PANTHER" id="PTHR11113">
    <property type="entry name" value="N-ACETYLGLUCOSAMINE-6-PHOSPHATE DEACETYLASE"/>
    <property type="match status" value="1"/>
</dbReference>
<dbReference type="PANTHER" id="PTHR11113:SF14">
    <property type="entry name" value="N-ACETYLGLUCOSAMINE-6-PHOSPHATE DEACETYLASE"/>
    <property type="match status" value="1"/>
</dbReference>
<name>A0AAV5SSQ3_9BILA</name>
<keyword evidence="1" id="KW-0378">Hydrolase</keyword>
<comment type="caution">
    <text evidence="3">The sequence shown here is derived from an EMBL/GenBank/DDBJ whole genome shotgun (WGS) entry which is preliminary data.</text>
</comment>
<reference evidence="3" key="1">
    <citation type="submission" date="2023-10" db="EMBL/GenBank/DDBJ databases">
        <title>Genome assembly of Pristionchus species.</title>
        <authorList>
            <person name="Yoshida K."/>
            <person name="Sommer R.J."/>
        </authorList>
    </citation>
    <scope>NUCLEOTIDE SEQUENCE</scope>
    <source>
        <strain evidence="3">RS0144</strain>
    </source>
</reference>
<proteinExistence type="predicted"/>
<evidence type="ECO:0000313" key="3">
    <source>
        <dbReference type="EMBL" id="GMS86178.1"/>
    </source>
</evidence>
<evidence type="ECO:0000259" key="2">
    <source>
        <dbReference type="Pfam" id="PF01979"/>
    </source>
</evidence>
<dbReference type="Proteomes" id="UP001432027">
    <property type="component" value="Unassembled WGS sequence"/>
</dbReference>
<dbReference type="Pfam" id="PF01979">
    <property type="entry name" value="Amidohydro_1"/>
    <property type="match status" value="1"/>
</dbReference>
<feature type="non-terminal residue" evidence="3">
    <location>
        <position position="228"/>
    </location>
</feature>
<dbReference type="SUPFAM" id="SSF51556">
    <property type="entry name" value="Metallo-dependent hydrolases"/>
    <property type="match status" value="1"/>
</dbReference>
<dbReference type="InterPro" id="IPR011059">
    <property type="entry name" value="Metal-dep_hydrolase_composite"/>
</dbReference>
<dbReference type="SUPFAM" id="SSF51338">
    <property type="entry name" value="Composite domain of metallo-dependent hydrolases"/>
    <property type="match status" value="1"/>
</dbReference>
<organism evidence="3 4">
    <name type="scientific">Pristionchus entomophagus</name>
    <dbReference type="NCBI Taxonomy" id="358040"/>
    <lineage>
        <taxon>Eukaryota</taxon>
        <taxon>Metazoa</taxon>
        <taxon>Ecdysozoa</taxon>
        <taxon>Nematoda</taxon>
        <taxon>Chromadorea</taxon>
        <taxon>Rhabditida</taxon>
        <taxon>Rhabditina</taxon>
        <taxon>Diplogasteromorpha</taxon>
        <taxon>Diplogasteroidea</taxon>
        <taxon>Neodiplogasteridae</taxon>
        <taxon>Pristionchus</taxon>
    </lineage>
</organism>
<dbReference type="GO" id="GO:0006046">
    <property type="term" value="P:N-acetylglucosamine catabolic process"/>
    <property type="evidence" value="ECO:0007669"/>
    <property type="project" value="TreeGrafter"/>
</dbReference>
<dbReference type="InterPro" id="IPR032466">
    <property type="entry name" value="Metal_Hydrolase"/>
</dbReference>
<evidence type="ECO:0000313" key="4">
    <source>
        <dbReference type="Proteomes" id="UP001432027"/>
    </source>
</evidence>
<dbReference type="Gene3D" id="3.20.20.140">
    <property type="entry name" value="Metal-dependent hydrolases"/>
    <property type="match status" value="1"/>
</dbReference>
<evidence type="ECO:0000256" key="1">
    <source>
        <dbReference type="ARBA" id="ARBA00022801"/>
    </source>
</evidence>
<keyword evidence="4" id="KW-1185">Reference proteome</keyword>
<dbReference type="InterPro" id="IPR006680">
    <property type="entry name" value="Amidohydro-rel"/>
</dbReference>
<sequence>SMLVRYDDPSLRAVVRGRLVQLINCRVIEGGAMVDKHVWFRDGLILDSARVEEKRAADVQVDCCGLILSPGFIDIQINGGFGFNFSTWPEDAEAYENGVAMVSKRLLEHGITSYAPTVITSSPETYKNVVPHFRRRDGDVNGAGILGAHVEGPFISVAKKGAHPERFVRGTLEPSADDEIDDVYGDTNNISLVTIAPELPGALQAISTLRARGITVSLGHSSAGLEQG</sequence>
<gene>
    <name evidence="3" type="ORF">PENTCL1PPCAC_8353</name>
</gene>
<accession>A0AAV5SSQ3</accession>
<dbReference type="EMBL" id="BTSX01000002">
    <property type="protein sequence ID" value="GMS86178.1"/>
    <property type="molecule type" value="Genomic_DNA"/>
</dbReference>
<feature type="non-terminal residue" evidence="3">
    <location>
        <position position="1"/>
    </location>
</feature>